<comment type="caution">
    <text evidence="1">The sequence shown here is derived from an EMBL/GenBank/DDBJ whole genome shotgun (WGS) entry which is preliminary data.</text>
</comment>
<dbReference type="RefSeq" id="WP_187777367.1">
    <property type="nucleotide sequence ID" value="NZ_JACTUZ010000009.1"/>
</dbReference>
<proteinExistence type="predicted"/>
<dbReference type="Proteomes" id="UP000603940">
    <property type="component" value="Unassembled WGS sequence"/>
</dbReference>
<reference evidence="1 2" key="1">
    <citation type="journal article" date="2009" name="Int. J. Syst. Evol. Microbiol.">
        <title>Transfer of Teichococcus ludipueritiae and Muricoccus roseus to the genus Roseomonas, as Roseomonas ludipueritiae comb. nov. and Roseomonas rosea comb. nov., respectively, and emended description of the genus Roseomonas.</title>
        <authorList>
            <person name="Sanchez-Porro C."/>
            <person name="Gallego V."/>
            <person name="Busse H.J."/>
            <person name="Kampfer P."/>
            <person name="Ventosa A."/>
        </authorList>
    </citation>
    <scope>NUCLEOTIDE SEQUENCE [LARGE SCALE GENOMIC DNA]</scope>
    <source>
        <strain evidence="1 2">DSM 14915</strain>
    </source>
</reference>
<evidence type="ECO:0000313" key="2">
    <source>
        <dbReference type="Proteomes" id="UP000603940"/>
    </source>
</evidence>
<protein>
    <submittedName>
        <fullName evidence="1">Helix-turn-helix domain-containing protein</fullName>
    </submittedName>
</protein>
<accession>A0ABR7R3L7</accession>
<evidence type="ECO:0000313" key="1">
    <source>
        <dbReference type="EMBL" id="MBC9176205.1"/>
    </source>
</evidence>
<dbReference type="EMBL" id="JACTUZ010000009">
    <property type="protein sequence ID" value="MBC9176205.1"/>
    <property type="molecule type" value="Genomic_DNA"/>
</dbReference>
<name>A0ABR7R3L7_9PROT</name>
<gene>
    <name evidence="1" type="ORF">IBL25_04530</name>
</gene>
<keyword evidence="2" id="KW-1185">Reference proteome</keyword>
<sequence>MGAYYGWLTMLEAGPFRDALAEATRQFLASDLVLGRRAHRSLLLGVHSDGVVWKDVARMVGRSVETAKRMAKAGLLPTPDGVGRGIPAVFDRAEVEGMAAQLRNTLTLDETSAALGVSRSRVRRLVEGGVLEPVHRAADDGWGRWAFRRPDVEGLPERMAAGASADTGEAKGLVDFEVAAGTMQRRRVELAAFVRLVLEGRLPVAVLDPAAVGLKRLRFDRAALRQAAMALERRPVSGHVAAGLLGLKREVVAHLIRRGLLRTEGGAITAAEFDRFRTEFVSGAELARERGTSPRKLAADLAAAGVLPVTGPGVDGGRQAFFTREELVGGQ</sequence>
<organism evidence="1 2">
    <name type="scientific">Pseudoroseomonas ludipueritiae</name>
    <dbReference type="NCBI Taxonomy" id="198093"/>
    <lineage>
        <taxon>Bacteria</taxon>
        <taxon>Pseudomonadati</taxon>
        <taxon>Pseudomonadota</taxon>
        <taxon>Alphaproteobacteria</taxon>
        <taxon>Acetobacterales</taxon>
        <taxon>Acetobacteraceae</taxon>
        <taxon>Pseudoroseomonas</taxon>
    </lineage>
</organism>